<proteinExistence type="predicted"/>
<sequence>MLQRRSRESIQRDSASYSEVCPKALWALSRDVHDAIVERSLLADFCRLKTPTVLGSSDAHDWPSRAPVKLRLCNYHTDGCGSIKLASLLTLPL</sequence>
<dbReference type="EMBL" id="FOHW01000016">
    <property type="protein sequence ID" value="SET54848.1"/>
    <property type="molecule type" value="Genomic_DNA"/>
</dbReference>
<organism evidence="1 2">
    <name type="scientific">Pseudomonas graminis</name>
    <dbReference type="NCBI Taxonomy" id="158627"/>
    <lineage>
        <taxon>Bacteria</taxon>
        <taxon>Pseudomonadati</taxon>
        <taxon>Pseudomonadota</taxon>
        <taxon>Gammaproteobacteria</taxon>
        <taxon>Pseudomonadales</taxon>
        <taxon>Pseudomonadaceae</taxon>
        <taxon>Pseudomonas</taxon>
    </lineage>
</organism>
<evidence type="ECO:0000313" key="2">
    <source>
        <dbReference type="Proteomes" id="UP000182332"/>
    </source>
</evidence>
<accession>A0A1I0F9R9</accession>
<dbReference type="AlphaFoldDB" id="A0A1I0F9R9"/>
<reference evidence="1 2" key="1">
    <citation type="submission" date="2016-10" db="EMBL/GenBank/DDBJ databases">
        <authorList>
            <person name="de Groot N.N."/>
        </authorList>
    </citation>
    <scope>NUCLEOTIDE SEQUENCE [LARGE SCALE GENOMIC DNA]</scope>
    <source>
        <strain evidence="1 2">DSM 11363</strain>
    </source>
</reference>
<evidence type="ECO:0000313" key="1">
    <source>
        <dbReference type="EMBL" id="SET54848.1"/>
    </source>
</evidence>
<dbReference type="Proteomes" id="UP000182332">
    <property type="component" value="Unassembled WGS sequence"/>
</dbReference>
<gene>
    <name evidence="1" type="ORF">SAMN05216197_11646</name>
</gene>
<protein>
    <submittedName>
        <fullName evidence="1">Uncharacterized protein</fullName>
    </submittedName>
</protein>
<name>A0A1I0F9R9_9PSED</name>